<dbReference type="Gene3D" id="3.10.450.50">
    <property type="match status" value="1"/>
</dbReference>
<evidence type="ECO:0000313" key="2">
    <source>
        <dbReference type="EMBL" id="PPK70582.1"/>
    </source>
</evidence>
<evidence type="ECO:0000313" key="3">
    <source>
        <dbReference type="Proteomes" id="UP000239203"/>
    </source>
</evidence>
<evidence type="ECO:0000256" key="1">
    <source>
        <dbReference type="SAM" id="MobiDB-lite"/>
    </source>
</evidence>
<dbReference type="AlphaFoldDB" id="A0A2S6GZA6"/>
<feature type="compositionally biased region" description="Basic and acidic residues" evidence="1">
    <location>
        <begin position="1"/>
        <end position="15"/>
    </location>
</feature>
<gene>
    <name evidence="2" type="ORF">CLV40_102497</name>
</gene>
<name>A0A2S6GZA6_9PSEU</name>
<dbReference type="SUPFAM" id="SSF54427">
    <property type="entry name" value="NTF2-like"/>
    <property type="match status" value="1"/>
</dbReference>
<dbReference type="Proteomes" id="UP000239203">
    <property type="component" value="Unassembled WGS sequence"/>
</dbReference>
<reference evidence="2 3" key="1">
    <citation type="submission" date="2018-02" db="EMBL/GenBank/DDBJ databases">
        <title>Genomic Encyclopedia of Archaeal and Bacterial Type Strains, Phase II (KMG-II): from individual species to whole genera.</title>
        <authorList>
            <person name="Goeker M."/>
        </authorList>
    </citation>
    <scope>NUCLEOTIDE SEQUENCE [LARGE SCALE GENOMIC DNA]</scope>
    <source>
        <strain evidence="2 3">YU 961-1</strain>
    </source>
</reference>
<proteinExistence type="predicted"/>
<sequence length="165" mass="18213">MTVHSEHVDRPRPDEPGEPVSGSRDTVMLAMQRLVSRWAVRDALGASRLFADTVDLWVSPIPRAPWPRAAANPREVESFFIAVTAAVEPVRITARGLVVDRSAAVFMGRMRARVPAGGPLVDHDFVLSIAVDGDLIRQFRLYLDTRLLDAAFAGRNARHIPRVSP</sequence>
<dbReference type="EMBL" id="PTIX01000002">
    <property type="protein sequence ID" value="PPK70582.1"/>
    <property type="molecule type" value="Genomic_DNA"/>
</dbReference>
<feature type="region of interest" description="Disordered" evidence="1">
    <location>
        <begin position="1"/>
        <end position="23"/>
    </location>
</feature>
<organism evidence="2 3">
    <name type="scientific">Actinokineospora auranticolor</name>
    <dbReference type="NCBI Taxonomy" id="155976"/>
    <lineage>
        <taxon>Bacteria</taxon>
        <taxon>Bacillati</taxon>
        <taxon>Actinomycetota</taxon>
        <taxon>Actinomycetes</taxon>
        <taxon>Pseudonocardiales</taxon>
        <taxon>Pseudonocardiaceae</taxon>
        <taxon>Actinokineospora</taxon>
    </lineage>
</organism>
<dbReference type="InterPro" id="IPR032710">
    <property type="entry name" value="NTF2-like_dom_sf"/>
</dbReference>
<comment type="caution">
    <text evidence="2">The sequence shown here is derived from an EMBL/GenBank/DDBJ whole genome shotgun (WGS) entry which is preliminary data.</text>
</comment>
<evidence type="ECO:0008006" key="4">
    <source>
        <dbReference type="Google" id="ProtNLM"/>
    </source>
</evidence>
<keyword evidence="3" id="KW-1185">Reference proteome</keyword>
<accession>A0A2S6GZA6</accession>
<protein>
    <recommendedName>
        <fullName evidence="4">SnoaL-like domain-containing protein</fullName>
    </recommendedName>
</protein>